<dbReference type="Proteomes" id="UP000321947">
    <property type="component" value="Unassembled WGS sequence"/>
</dbReference>
<sequence>MIECIPVAEFNRDFSDFAGMRLEELNEFRSALMDLRAKMAERVEKLRASVATATTAAAADSRRG</sequence>
<name>A0A5D3DQV8_CUCMM</name>
<dbReference type="EMBL" id="SSTD01003632">
    <property type="protein sequence ID" value="TYK25964.1"/>
    <property type="molecule type" value="Genomic_DNA"/>
</dbReference>
<reference evidence="1 2" key="1">
    <citation type="submission" date="2019-08" db="EMBL/GenBank/DDBJ databases">
        <title>Draft genome sequences of two oriental melons (Cucumis melo L. var makuwa).</title>
        <authorList>
            <person name="Kwon S.-Y."/>
        </authorList>
    </citation>
    <scope>NUCLEOTIDE SEQUENCE [LARGE SCALE GENOMIC DNA]</scope>
    <source>
        <strain evidence="2">cv. Chang Bougi</strain>
        <tissue evidence="1">Leaf</tissue>
    </source>
</reference>
<gene>
    <name evidence="1" type="ORF">E5676_scaffold1441G00250</name>
</gene>
<organism evidence="1 2">
    <name type="scientific">Cucumis melo var. makuwa</name>
    <name type="common">Oriental melon</name>
    <dbReference type="NCBI Taxonomy" id="1194695"/>
    <lineage>
        <taxon>Eukaryota</taxon>
        <taxon>Viridiplantae</taxon>
        <taxon>Streptophyta</taxon>
        <taxon>Embryophyta</taxon>
        <taxon>Tracheophyta</taxon>
        <taxon>Spermatophyta</taxon>
        <taxon>Magnoliopsida</taxon>
        <taxon>eudicotyledons</taxon>
        <taxon>Gunneridae</taxon>
        <taxon>Pentapetalae</taxon>
        <taxon>rosids</taxon>
        <taxon>fabids</taxon>
        <taxon>Cucurbitales</taxon>
        <taxon>Cucurbitaceae</taxon>
        <taxon>Benincaseae</taxon>
        <taxon>Cucumis</taxon>
    </lineage>
</organism>
<proteinExistence type="predicted"/>
<comment type="caution">
    <text evidence="1">The sequence shown here is derived from an EMBL/GenBank/DDBJ whole genome shotgun (WGS) entry which is preliminary data.</text>
</comment>
<accession>A0A5D3DQV8</accession>
<evidence type="ECO:0000313" key="1">
    <source>
        <dbReference type="EMBL" id="TYK25964.1"/>
    </source>
</evidence>
<evidence type="ECO:0000313" key="2">
    <source>
        <dbReference type="Proteomes" id="UP000321947"/>
    </source>
</evidence>
<dbReference type="AlphaFoldDB" id="A0A5D3DQV8"/>
<protein>
    <submittedName>
        <fullName evidence="1">Agamous-like MADS-box protein AGL62</fullName>
    </submittedName>
</protein>